<dbReference type="PROSITE" id="PS50075">
    <property type="entry name" value="CARRIER"/>
    <property type="match status" value="2"/>
</dbReference>
<dbReference type="SUPFAM" id="SSF55048">
    <property type="entry name" value="Probable ACP-binding domain of malonyl-CoA ACP transacylase"/>
    <property type="match status" value="1"/>
</dbReference>
<dbReference type="Gene3D" id="3.40.47.10">
    <property type="match status" value="1"/>
</dbReference>
<dbReference type="SUPFAM" id="SSF52151">
    <property type="entry name" value="FabD/lysophospholipase-like"/>
    <property type="match status" value="2"/>
</dbReference>
<feature type="region of interest" description="C-terminal hotdog fold" evidence="5">
    <location>
        <begin position="1458"/>
        <end position="1611"/>
    </location>
</feature>
<dbReference type="InterPro" id="IPR001227">
    <property type="entry name" value="Ac_transferase_dom_sf"/>
</dbReference>
<evidence type="ECO:0000256" key="6">
    <source>
        <dbReference type="SAM" id="MobiDB-lite"/>
    </source>
</evidence>
<dbReference type="InterPro" id="IPR036736">
    <property type="entry name" value="ACP-like_sf"/>
</dbReference>
<reference evidence="10 11" key="1">
    <citation type="submission" date="2014-04" db="EMBL/GenBank/DDBJ databases">
        <title>Evolutionary Origins and Diversification of the Mycorrhizal Mutualists.</title>
        <authorList>
            <consortium name="DOE Joint Genome Institute"/>
            <consortium name="Mycorrhizal Genomics Consortium"/>
            <person name="Kohler A."/>
            <person name="Kuo A."/>
            <person name="Nagy L.G."/>
            <person name="Floudas D."/>
            <person name="Copeland A."/>
            <person name="Barry K.W."/>
            <person name="Cichocki N."/>
            <person name="Veneault-Fourrey C."/>
            <person name="LaButti K."/>
            <person name="Lindquist E.A."/>
            <person name="Lipzen A."/>
            <person name="Lundell T."/>
            <person name="Morin E."/>
            <person name="Murat C."/>
            <person name="Riley R."/>
            <person name="Ohm R."/>
            <person name="Sun H."/>
            <person name="Tunlid A."/>
            <person name="Henrissat B."/>
            <person name="Grigoriev I.V."/>
            <person name="Hibbett D.S."/>
            <person name="Martin F."/>
        </authorList>
    </citation>
    <scope>NUCLEOTIDE SEQUENCE [LARGE SCALE GENOMIC DNA]</scope>
    <source>
        <strain evidence="10 11">Koide BX008</strain>
    </source>
</reference>
<feature type="domain" description="Carrier" evidence="7">
    <location>
        <begin position="1657"/>
        <end position="1732"/>
    </location>
</feature>
<dbReference type="InterPro" id="IPR006162">
    <property type="entry name" value="Ppantetheine_attach_site"/>
</dbReference>
<comment type="pathway">
    <text evidence="1">Secondary metabolite biosynthesis.</text>
</comment>
<keyword evidence="11" id="KW-1185">Reference proteome</keyword>
<dbReference type="Pfam" id="PF02801">
    <property type="entry name" value="Ketoacyl-synt_C"/>
    <property type="match status" value="1"/>
</dbReference>
<feature type="domain" description="PKS/mFAS DH" evidence="9">
    <location>
        <begin position="1306"/>
        <end position="1611"/>
    </location>
</feature>
<dbReference type="Gene3D" id="3.10.129.110">
    <property type="entry name" value="Polyketide synthase dehydratase"/>
    <property type="match status" value="1"/>
</dbReference>
<dbReference type="Pfam" id="PF00698">
    <property type="entry name" value="Acyl_transf_1"/>
    <property type="match status" value="1"/>
</dbReference>
<dbReference type="InterPro" id="IPR032088">
    <property type="entry name" value="SAT"/>
</dbReference>
<dbReference type="Proteomes" id="UP000054549">
    <property type="component" value="Unassembled WGS sequence"/>
</dbReference>
<dbReference type="Pfam" id="PF16073">
    <property type="entry name" value="SAT"/>
    <property type="match status" value="1"/>
</dbReference>
<dbReference type="InterPro" id="IPR016039">
    <property type="entry name" value="Thiolase-like"/>
</dbReference>
<feature type="domain" description="Ketosynthase family 3 (KS3)" evidence="8">
    <location>
        <begin position="394"/>
        <end position="822"/>
    </location>
</feature>
<dbReference type="Pfam" id="PF14765">
    <property type="entry name" value="PS-DH"/>
    <property type="match status" value="1"/>
</dbReference>
<dbReference type="InterPro" id="IPR049900">
    <property type="entry name" value="PKS_mFAS_DH"/>
</dbReference>
<dbReference type="InterPro" id="IPR042104">
    <property type="entry name" value="PKS_dehydratase_sf"/>
</dbReference>
<dbReference type="InterPro" id="IPR014030">
    <property type="entry name" value="Ketoacyl_synth_N"/>
</dbReference>
<dbReference type="GO" id="GO:0044550">
    <property type="term" value="P:secondary metabolite biosynthetic process"/>
    <property type="evidence" value="ECO:0007669"/>
    <property type="project" value="TreeGrafter"/>
</dbReference>
<evidence type="ECO:0000256" key="4">
    <source>
        <dbReference type="ARBA" id="ARBA00022679"/>
    </source>
</evidence>
<dbReference type="PROSITE" id="PS00012">
    <property type="entry name" value="PHOSPHOPANTETHEINE"/>
    <property type="match status" value="1"/>
</dbReference>
<dbReference type="InterPro" id="IPR030918">
    <property type="entry name" value="PT_fungal_PKS"/>
</dbReference>
<dbReference type="InterPro" id="IPR050091">
    <property type="entry name" value="PKS_NRPS_Biosynth_Enz"/>
</dbReference>
<dbReference type="OrthoDB" id="329835at2759"/>
<keyword evidence="4" id="KW-0808">Transferase</keyword>
<evidence type="ECO:0000259" key="8">
    <source>
        <dbReference type="PROSITE" id="PS52004"/>
    </source>
</evidence>
<evidence type="ECO:0000313" key="10">
    <source>
        <dbReference type="EMBL" id="KIL63959.1"/>
    </source>
</evidence>
<dbReference type="InterPro" id="IPR020841">
    <property type="entry name" value="PKS_Beta-ketoAc_synthase_dom"/>
</dbReference>
<evidence type="ECO:0000256" key="5">
    <source>
        <dbReference type="PROSITE-ProRule" id="PRU01363"/>
    </source>
</evidence>
<dbReference type="InParanoid" id="A0A0C2TB70"/>
<dbReference type="Gene3D" id="3.30.70.3290">
    <property type="match status" value="1"/>
</dbReference>
<dbReference type="PANTHER" id="PTHR43775">
    <property type="entry name" value="FATTY ACID SYNTHASE"/>
    <property type="match status" value="1"/>
</dbReference>
<dbReference type="EMBL" id="KN818254">
    <property type="protein sequence ID" value="KIL63959.1"/>
    <property type="molecule type" value="Genomic_DNA"/>
</dbReference>
<dbReference type="Pfam" id="PF21089">
    <property type="entry name" value="PKS_DH_N"/>
    <property type="match status" value="1"/>
</dbReference>
<accession>A0A0C2TB70</accession>
<name>A0A0C2TB70_AMAMK</name>
<evidence type="ECO:0000256" key="1">
    <source>
        <dbReference type="ARBA" id="ARBA00005179"/>
    </source>
</evidence>
<feature type="domain" description="Carrier" evidence="7">
    <location>
        <begin position="1768"/>
        <end position="1845"/>
    </location>
</feature>
<dbReference type="InterPro" id="IPR049552">
    <property type="entry name" value="PKS_DH_N"/>
</dbReference>
<dbReference type="PROSITE" id="PS52019">
    <property type="entry name" value="PKS_MFAS_DH"/>
    <property type="match status" value="1"/>
</dbReference>
<dbReference type="SMART" id="SM00823">
    <property type="entry name" value="PKS_PP"/>
    <property type="match status" value="2"/>
</dbReference>
<dbReference type="GO" id="GO:0004312">
    <property type="term" value="F:fatty acid synthase activity"/>
    <property type="evidence" value="ECO:0007669"/>
    <property type="project" value="TreeGrafter"/>
</dbReference>
<evidence type="ECO:0008006" key="12">
    <source>
        <dbReference type="Google" id="ProtNLM"/>
    </source>
</evidence>
<dbReference type="InterPro" id="IPR016036">
    <property type="entry name" value="Malonyl_transacylase_ACP-bd"/>
</dbReference>
<evidence type="ECO:0000259" key="7">
    <source>
        <dbReference type="PROSITE" id="PS50075"/>
    </source>
</evidence>
<dbReference type="InterPro" id="IPR016035">
    <property type="entry name" value="Acyl_Trfase/lysoPLipase"/>
</dbReference>
<dbReference type="NCBIfam" id="TIGR04532">
    <property type="entry name" value="PT_fungal_PKS"/>
    <property type="match status" value="1"/>
</dbReference>
<evidence type="ECO:0000313" key="11">
    <source>
        <dbReference type="Proteomes" id="UP000054549"/>
    </source>
</evidence>
<evidence type="ECO:0000256" key="3">
    <source>
        <dbReference type="ARBA" id="ARBA00022553"/>
    </source>
</evidence>
<dbReference type="Gene3D" id="3.40.366.10">
    <property type="entry name" value="Malonyl-Coenzyme A Acyl Carrier Protein, domain 2"/>
    <property type="match status" value="3"/>
</dbReference>
<feature type="region of interest" description="Disordered" evidence="6">
    <location>
        <begin position="1731"/>
        <end position="1765"/>
    </location>
</feature>
<proteinExistence type="predicted"/>
<evidence type="ECO:0000256" key="2">
    <source>
        <dbReference type="ARBA" id="ARBA00022450"/>
    </source>
</evidence>
<feature type="compositionally biased region" description="Low complexity" evidence="6">
    <location>
        <begin position="1734"/>
        <end position="1759"/>
    </location>
</feature>
<dbReference type="PROSITE" id="PS52004">
    <property type="entry name" value="KS3_2"/>
    <property type="match status" value="1"/>
</dbReference>
<dbReference type="InterPro" id="IPR049551">
    <property type="entry name" value="PKS_DH_C"/>
</dbReference>
<organism evidence="10 11">
    <name type="scientific">Amanita muscaria (strain Koide BX008)</name>
    <dbReference type="NCBI Taxonomy" id="946122"/>
    <lineage>
        <taxon>Eukaryota</taxon>
        <taxon>Fungi</taxon>
        <taxon>Dikarya</taxon>
        <taxon>Basidiomycota</taxon>
        <taxon>Agaricomycotina</taxon>
        <taxon>Agaricomycetes</taxon>
        <taxon>Agaricomycetidae</taxon>
        <taxon>Agaricales</taxon>
        <taxon>Pluteineae</taxon>
        <taxon>Amanitaceae</taxon>
        <taxon>Amanita</taxon>
    </lineage>
</organism>
<dbReference type="SUPFAM" id="SSF47336">
    <property type="entry name" value="ACP-like"/>
    <property type="match status" value="2"/>
</dbReference>
<dbReference type="Gene3D" id="1.10.1200.10">
    <property type="entry name" value="ACP-like"/>
    <property type="match status" value="2"/>
</dbReference>
<feature type="region of interest" description="N-terminal hotdog fold" evidence="5">
    <location>
        <begin position="1306"/>
        <end position="1433"/>
    </location>
</feature>
<sequence>MSSTEELNVLVFAGQGTTAINSPDTRQQALRDAEHPLCSVLLSSCYKAFISELSSLSSTDYDGIDLKLADFPSLYSLLELTSDKYLYNPIITGPTLFLVQALRYLAYIEGPDAAPGTVAPFSDILTCNRKYAVGLLGFSSGILPACVIASSTSPLDYISRAIEAYRLTLWIGIRTQLYRKKTLFLHSNIVEPSLPWSLVFFGLTREAAEDALASFNKGSHFTPLYITAVMDDTSVTISGHPSALATFAGTLGPGVVVHKTTVDTLYHAPVHAEGVRKQVLDDVERRKISFPEFADIHTPVRSTFTGELITKDSSGSFIQVIVDLVLSQPVNWHLVTERTLESLPEGVQVRLLNIGPGTGLARSLERAFNRLPVVLNDLASPTKSGATKTKTPKQEPIAIVGMAVHMPGAMNVDQLWEVLEKGINTISEIPEHRFKVSDYTDAKDSKSKRTMKAHTGNFVDGVDEFDNQFFRISPREAKSMDPQQRLLLHAAYEALEDAGYVPNSSSSSTPDRFGCYIGVATHDYVQNLRDDIDVYYSTGTLASFLSGRLSYAMQMSGPSIVLDTACSGSLVAVYQGARALMNRDCDAAMVGGVNVISSPDMFLGLDRGHFLSPTGQCKPWDSSADGYSRSEGCGIFVLKRLSDAIKDHDHIWGVIRGIEVNHSGLAHSITHPHPPTQAILFEQLLENSGIDPQRINVIEAHGTGTQAGDPSEIESIRKGFAKQRETSNPLYVSSIKANIGHMEAASGSAGLAKLLLMLRYGKIPSTISLKNLNPRVTNLENDNIIIPTSHASWHPARQGENRLAVLNNFGASGSNAALILEEFARNVDNDAPADTSFIFGLSAKSQSATESLRDKYVKWLSLDQSNAERLVDIAYTATARRQLYEYRLAVTASSKEDLIKKLESAKVVRTEERDAKIVFVFSGQGSQYLGMGSSLYATSPLFKRHIDECHATLVSAGFSGILSIVAPSTDGSSIVDGQEIEAFQSALFSVDYALAKLWISWGIIPAAVVGHSLGEYAAMVISGVLSLQGALTLIANRARLMVQKCETKTTGMIAINLGSDKVASALASSSDFSSLTIACYNSPTDCVVSGPLKKLEAFKNHLDSQLQCKNTILSVPFGYHSVAMDPLTDALTSIAKSVAIRAPSIPIISNLHGNVVMPGDKSVYNAEYFSRHATEPVLFESSISQLTTVLNVDAWIEIGPHTTTLPMLRSNASLAPNALFLASINKRHDAWVTLNASLSSMYTSGIRLLWREVFSHVQSVACISGLPSYPFTKSKFWVSYKEQKVTLQTSQHAPEPPKSLGYTMLHSFTQYPSDNNNHTAIFETPISQLGSFIAGHCVAEMALCPASVYIEQVFAGLELIKKHLGIDSSGNQPILRDIEFSKPLVYHETVKRTVVTTINFNETSEGFAISSRVGGSEESVHCKGQYRFQPSARTLSKFARQLPEIERRIAAIIRPHTGKQPEMFSTRTVYEVIFPRVVKYSKEYQTMKSLCVSADGLEGCAKVSFTAEHGQGVFSAHPVFVDTLLHAAGFVANMSGGPNDAYICSEVGSVKVFPEFIKQDASYTVYCNNVWLPEQNVIVAEAYAVTTTPARKVVAYLKGMHFRRMRLRSFMTILNAAVEGNGRHGATAKSVNLSLVTDKLRDPKLNTQGKPSQVAVPDVISTVITVVAEACSVDQSEVKAGSDLTAIGVDSMMSIEIAHKLREIFPDINVDASTFSHCQTIQQIADEINSRCDSGSGKSTSNTTTAVTPSSSHPSSPRTLVQEQPLTSCASEEELNVKAVISSVLDISIHEVEDDQDLESLGLDSLTSIEALHVLKGKSSLELPDDLFHSCKTTRALQEYFTSQSRV</sequence>
<dbReference type="STRING" id="946122.A0A0C2TB70"/>
<dbReference type="HOGENOM" id="CLU_000022_6_4_1"/>
<protein>
    <recommendedName>
        <fullName evidence="12">Polyketide synthase</fullName>
    </recommendedName>
</protein>
<dbReference type="Pfam" id="PF00550">
    <property type="entry name" value="PP-binding"/>
    <property type="match status" value="2"/>
</dbReference>
<dbReference type="InterPro" id="IPR014043">
    <property type="entry name" value="Acyl_transferase_dom"/>
</dbReference>
<evidence type="ECO:0000259" key="9">
    <source>
        <dbReference type="PROSITE" id="PS52019"/>
    </source>
</evidence>
<keyword evidence="2" id="KW-0596">Phosphopantetheine</keyword>
<dbReference type="SUPFAM" id="SSF53901">
    <property type="entry name" value="Thiolase-like"/>
    <property type="match status" value="1"/>
</dbReference>
<dbReference type="PANTHER" id="PTHR43775:SF37">
    <property type="entry name" value="SI:DKEY-61P9.11"/>
    <property type="match status" value="1"/>
</dbReference>
<feature type="active site" description="Proton donor; for dehydratase activity" evidence="5">
    <location>
        <position position="1522"/>
    </location>
</feature>
<dbReference type="CDD" id="cd00833">
    <property type="entry name" value="PKS"/>
    <property type="match status" value="1"/>
</dbReference>
<dbReference type="Pfam" id="PF00109">
    <property type="entry name" value="ketoacyl-synt"/>
    <property type="match status" value="1"/>
</dbReference>
<dbReference type="InterPro" id="IPR020806">
    <property type="entry name" value="PKS_PP-bd"/>
</dbReference>
<dbReference type="GO" id="GO:0031177">
    <property type="term" value="F:phosphopantetheine binding"/>
    <property type="evidence" value="ECO:0007669"/>
    <property type="project" value="InterPro"/>
</dbReference>
<gene>
    <name evidence="10" type="ORF">M378DRAFT_11854</name>
</gene>
<dbReference type="GO" id="GO:0006633">
    <property type="term" value="P:fatty acid biosynthetic process"/>
    <property type="evidence" value="ECO:0007669"/>
    <property type="project" value="TreeGrafter"/>
</dbReference>
<dbReference type="Pfam" id="PF22621">
    <property type="entry name" value="CurL-like_PKS_C"/>
    <property type="match status" value="1"/>
</dbReference>
<dbReference type="InterPro" id="IPR009081">
    <property type="entry name" value="PP-bd_ACP"/>
</dbReference>
<keyword evidence="3" id="KW-0597">Phosphoprotein</keyword>
<dbReference type="InterPro" id="IPR014031">
    <property type="entry name" value="Ketoacyl_synth_C"/>
</dbReference>
<feature type="active site" description="Proton acceptor; for dehydratase activity" evidence="5">
    <location>
        <position position="1336"/>
    </location>
</feature>
<dbReference type="SMART" id="SM00825">
    <property type="entry name" value="PKS_KS"/>
    <property type="match status" value="1"/>
</dbReference>
<dbReference type="SMART" id="SM00827">
    <property type="entry name" value="PKS_AT"/>
    <property type="match status" value="1"/>
</dbReference>